<evidence type="ECO:0000313" key="3">
    <source>
        <dbReference type="Proteomes" id="UP000229966"/>
    </source>
</evidence>
<keyword evidence="1" id="KW-0472">Membrane</keyword>
<evidence type="ECO:0008006" key="4">
    <source>
        <dbReference type="Google" id="ProtNLM"/>
    </source>
</evidence>
<proteinExistence type="predicted"/>
<comment type="caution">
    <text evidence="2">The sequence shown here is derived from an EMBL/GenBank/DDBJ whole genome shotgun (WGS) entry which is preliminary data.</text>
</comment>
<protein>
    <recommendedName>
        <fullName evidence="4">DUF304 domain-containing protein</fullName>
    </recommendedName>
</protein>
<accession>A0A2M7CHQ5</accession>
<dbReference type="EMBL" id="PEUM01000088">
    <property type="protein sequence ID" value="PIV25165.1"/>
    <property type="molecule type" value="Genomic_DNA"/>
</dbReference>
<dbReference type="PANTHER" id="PTHR37938:SF1">
    <property type="entry name" value="BLL0215 PROTEIN"/>
    <property type="match status" value="1"/>
</dbReference>
<evidence type="ECO:0000313" key="2">
    <source>
        <dbReference type="EMBL" id="PIV25165.1"/>
    </source>
</evidence>
<evidence type="ECO:0000256" key="1">
    <source>
        <dbReference type="SAM" id="Phobius"/>
    </source>
</evidence>
<reference evidence="3" key="1">
    <citation type="submission" date="2017-09" db="EMBL/GenBank/DDBJ databases">
        <title>Depth-based differentiation of microbial function through sediment-hosted aquifers and enrichment of novel symbionts in the deep terrestrial subsurface.</title>
        <authorList>
            <person name="Probst A.J."/>
            <person name="Ladd B."/>
            <person name="Jarett J.K."/>
            <person name="Geller-Mcgrath D.E."/>
            <person name="Sieber C.M.K."/>
            <person name="Emerson J.B."/>
            <person name="Anantharaman K."/>
            <person name="Thomas B.C."/>
            <person name="Malmstrom R."/>
            <person name="Stieglmeier M."/>
            <person name="Klingl A."/>
            <person name="Woyke T."/>
            <person name="Ryan C.M."/>
            <person name="Banfield J.F."/>
        </authorList>
    </citation>
    <scope>NUCLEOTIDE SEQUENCE [LARGE SCALE GENOMIC DNA]</scope>
</reference>
<organism evidence="2 3">
    <name type="scientific">Candidatus Berkelbacteria bacterium CG03_land_8_20_14_0_80_40_36</name>
    <dbReference type="NCBI Taxonomy" id="1974509"/>
    <lineage>
        <taxon>Bacteria</taxon>
        <taxon>Candidatus Berkelbacteria</taxon>
    </lineage>
</organism>
<sequence>MTKDISKEYYFSTPDHQQGDDEIEIFARPYIIPYTPEILFIIVLFLSPALLFLILQITLKNSPQLFIENRAYINMFILGASGFYLSVGFFALAEWINYYYDVLIVTRSLLIDIKQRTIFFREISQFHLKNIEDVRSQIKGILPTLFAYGNIIVQTAGAQENRLIEDIQNPQKVSSKIIKLQENARAGQKQTIENDVEKLFHIGEKKFNGDKNRS</sequence>
<dbReference type="AlphaFoldDB" id="A0A2M7CHQ5"/>
<keyword evidence="1" id="KW-1133">Transmembrane helix</keyword>
<name>A0A2M7CHQ5_9BACT</name>
<dbReference type="PANTHER" id="PTHR37938">
    <property type="entry name" value="BLL0215 PROTEIN"/>
    <property type="match status" value="1"/>
</dbReference>
<keyword evidence="1" id="KW-0812">Transmembrane</keyword>
<feature type="transmembrane region" description="Helical" evidence="1">
    <location>
        <begin position="38"/>
        <end position="59"/>
    </location>
</feature>
<feature type="transmembrane region" description="Helical" evidence="1">
    <location>
        <begin position="71"/>
        <end position="92"/>
    </location>
</feature>
<dbReference type="Proteomes" id="UP000229966">
    <property type="component" value="Unassembled WGS sequence"/>
</dbReference>
<gene>
    <name evidence="2" type="ORF">COS38_03065</name>
</gene>